<keyword evidence="2" id="KW-1133">Transmembrane helix</keyword>
<feature type="region of interest" description="Disordered" evidence="1">
    <location>
        <begin position="57"/>
        <end position="126"/>
    </location>
</feature>
<keyword evidence="2" id="KW-0472">Membrane</keyword>
<reference evidence="3 4" key="1">
    <citation type="submission" date="2019-04" db="EMBL/GenBank/DDBJ databases">
        <title>An improved genome assembly and genetic linkage map for asparagus bean, Vigna unguiculata ssp. sesquipedialis.</title>
        <authorList>
            <person name="Xia Q."/>
            <person name="Zhang R."/>
            <person name="Dong Y."/>
        </authorList>
    </citation>
    <scope>NUCLEOTIDE SEQUENCE [LARGE SCALE GENOMIC DNA]</scope>
    <source>
        <tissue evidence="3">Leaf</tissue>
    </source>
</reference>
<keyword evidence="2" id="KW-0812">Transmembrane</keyword>
<organism evidence="3 4">
    <name type="scientific">Vigna unguiculata</name>
    <name type="common">Cowpea</name>
    <dbReference type="NCBI Taxonomy" id="3917"/>
    <lineage>
        <taxon>Eukaryota</taxon>
        <taxon>Viridiplantae</taxon>
        <taxon>Streptophyta</taxon>
        <taxon>Embryophyta</taxon>
        <taxon>Tracheophyta</taxon>
        <taxon>Spermatophyta</taxon>
        <taxon>Magnoliopsida</taxon>
        <taxon>eudicotyledons</taxon>
        <taxon>Gunneridae</taxon>
        <taxon>Pentapetalae</taxon>
        <taxon>rosids</taxon>
        <taxon>fabids</taxon>
        <taxon>Fabales</taxon>
        <taxon>Fabaceae</taxon>
        <taxon>Papilionoideae</taxon>
        <taxon>50 kb inversion clade</taxon>
        <taxon>NPAAA clade</taxon>
        <taxon>indigoferoid/millettioid clade</taxon>
        <taxon>Phaseoleae</taxon>
        <taxon>Vigna</taxon>
    </lineage>
</organism>
<dbReference type="Gramene" id="Vigun11g051000.1.v1.2">
    <property type="protein sequence ID" value="Vigun11g051000.1.v1.2"/>
    <property type="gene ID" value="Vigun11g051000.v1.2"/>
</dbReference>
<evidence type="ECO:0000256" key="2">
    <source>
        <dbReference type="SAM" id="Phobius"/>
    </source>
</evidence>
<dbReference type="PANTHER" id="PTHR34379">
    <property type="entry name" value="OS07G0553800 PROTEIN"/>
    <property type="match status" value="1"/>
</dbReference>
<evidence type="ECO:0000313" key="3">
    <source>
        <dbReference type="EMBL" id="QCD87304.1"/>
    </source>
</evidence>
<dbReference type="OrthoDB" id="1886721at2759"/>
<dbReference type="PANTHER" id="PTHR34379:SF6">
    <property type="entry name" value="PROTEIN 3F"/>
    <property type="match status" value="1"/>
</dbReference>
<sequence length="249" mass="27695">MEPQKRKPKVRMFRFLRCFNPNGVVSRERKTPDPLLTYIAVPEKHMLPTVLTSAFKTAKGGEGNASHRKKTDRDKNDDSNNNSNRSFRRALMSALNHTSLGKKMGSKKKTNKGGFSRESSKNSSNCSPYSFGSLGFTTNSISSSTSTTLSIISTGTVTSTTSCEPCLTRSLAMANGTRIVKRKDEDGRRWCSGSNIALSMFFITALLILILWGRCYAIAYTAIGFFVVPNRRRTCEEETQLISSVRFKT</sequence>
<dbReference type="Proteomes" id="UP000501690">
    <property type="component" value="Linkage Group LG3"/>
</dbReference>
<feature type="transmembrane region" description="Helical" evidence="2">
    <location>
        <begin position="190"/>
        <end position="212"/>
    </location>
</feature>
<gene>
    <name evidence="3" type="ORF">DEO72_LG3g1838</name>
</gene>
<evidence type="ECO:0000313" key="4">
    <source>
        <dbReference type="Proteomes" id="UP000501690"/>
    </source>
</evidence>
<feature type="compositionally biased region" description="Low complexity" evidence="1">
    <location>
        <begin position="112"/>
        <end position="126"/>
    </location>
</feature>
<accession>A0A4D6LGL8</accession>
<proteinExistence type="predicted"/>
<dbReference type="EMBL" id="CP039347">
    <property type="protein sequence ID" value="QCD87304.1"/>
    <property type="molecule type" value="Genomic_DNA"/>
</dbReference>
<name>A0A4D6LGL8_VIGUN</name>
<keyword evidence="4" id="KW-1185">Reference proteome</keyword>
<dbReference type="AlphaFoldDB" id="A0A4D6LGL8"/>
<evidence type="ECO:0000256" key="1">
    <source>
        <dbReference type="SAM" id="MobiDB-lite"/>
    </source>
</evidence>
<dbReference type="InterPro" id="IPR040411">
    <property type="entry name" value="At5g23160-like"/>
</dbReference>
<protein>
    <submittedName>
        <fullName evidence="3">Uncharacterized protein</fullName>
    </submittedName>
</protein>